<organism evidence="1 2">
    <name type="scientific">Pluteus cervinus</name>
    <dbReference type="NCBI Taxonomy" id="181527"/>
    <lineage>
        <taxon>Eukaryota</taxon>
        <taxon>Fungi</taxon>
        <taxon>Dikarya</taxon>
        <taxon>Basidiomycota</taxon>
        <taxon>Agaricomycotina</taxon>
        <taxon>Agaricomycetes</taxon>
        <taxon>Agaricomycetidae</taxon>
        <taxon>Agaricales</taxon>
        <taxon>Pluteineae</taxon>
        <taxon>Pluteaceae</taxon>
        <taxon>Pluteus</taxon>
    </lineage>
</organism>
<dbReference type="EMBL" id="ML208401">
    <property type="protein sequence ID" value="TFK66555.1"/>
    <property type="molecule type" value="Genomic_DNA"/>
</dbReference>
<proteinExistence type="predicted"/>
<gene>
    <name evidence="1" type="ORF">BDN72DRAFT_799775</name>
</gene>
<evidence type="ECO:0000313" key="1">
    <source>
        <dbReference type="EMBL" id="TFK66555.1"/>
    </source>
</evidence>
<name>A0ACD3ALJ2_9AGAR</name>
<keyword evidence="2" id="KW-1185">Reference proteome</keyword>
<sequence>MKLLHWCTLSPQGPSNLAAVRFNSSIRVSSLRVFPTGSRPFKSCPDVVAETEPEAFFFDVFFNALPADAAAKEKNRPQNALVPTTIAYAGGQIEFAVDMGPEYITKLMIVKGDFRSLSLAIYGEVVSSVPEPVPSYEPREVPAPITPFPLSKALDPANMRDPTSLATELLSSSNDDAPPLSLVTKLIFCLKPLNEDWDLPEFPYLYADLDGSGEDGSMEELAQMISTPIHDDASEEQMEAFVKKVQDLVEDTRDAEMAYQLSRLLSASAAQIPRLTQMLMKSLDIPTIFDGEFLTESTLLRLLEASSNPIIASHFNSPAFLQTLNECQSSPTTPQPVRILVRRLISRVHCWTTFQDALSNTRGDFADSARLLCDVGLDEGSIGIWLISMITHEEVVTKLGENPVLPSSSQPPQPPALLEEPTSEVSHDEFINFTRAYIGVAGVLAVWAWADSLGHDTCREQALAILHLWQGVDGYREVVNHLLLLRQLTRRLEWITTDNDPPRRSGGLAEQVLLDLSKETYAFLRPDFVQTILSLKPPLSVIAEHERLAARKIALVAEEGLASAVEELLYESEHPLSLRRLKTLRVSLAIVKKELQDSESEWDAMKVIWDEGAHGLIKRLTDILIGVANDLNGHFILNSVPPRPGVLSSMPSGYACPPKMNQTLAEQLFKIAEELISLITQLVPSFPLNASRELMALSNSIADIFASTDGADMAFMGGKYSSKAANGARRSCIALLKALTRPDMDTTYESAPSGSTPNGAQKHPAQVVLHALLDHASHPQGRDPAYHLTQTFMLIDSILPQPDEDQAEEREHQTRSGGRPNFWVTSVLPNLTHELVQFFKYLELGNRLHLLKRLVTLDSGVVGIGEWLVGEELTALSESLDTLKKSKEGENTREKRTLSLEAKHAFEYQVTTHLKFLDAVLRSQTSMWSSGRPSLGSWMLEALGDCPDVAVRLANCLQALYEGNYRSLEFEQVVRTLAKSADTFTPDLNGVILLCLLKTLRDEVDDDETSSGLALIPPAATEDIISVLDILGKTDVALDPLRLEIGRTLGFFSGRLSLETREVPNPDDLVEVLHGMLRWLSERVDSHMRVLPGISIDQLSRLLQAISQSLPQDQEGAFEALRAKFTVEEDDAISLTSPVTIPTILPSTLSLSVQDINNIMRHSGSLPSTPRKGTKTPDILGLVISPPTALLRSPAATGLTKTYTNNDFRQLRQIPSARQNTSRLPSTHGDF</sequence>
<accession>A0ACD3ALJ2</accession>
<evidence type="ECO:0000313" key="2">
    <source>
        <dbReference type="Proteomes" id="UP000308600"/>
    </source>
</evidence>
<reference evidence="1 2" key="1">
    <citation type="journal article" date="2019" name="Nat. Ecol. Evol.">
        <title>Megaphylogeny resolves global patterns of mushroom evolution.</title>
        <authorList>
            <person name="Varga T."/>
            <person name="Krizsan K."/>
            <person name="Foldi C."/>
            <person name="Dima B."/>
            <person name="Sanchez-Garcia M."/>
            <person name="Sanchez-Ramirez S."/>
            <person name="Szollosi G.J."/>
            <person name="Szarkandi J.G."/>
            <person name="Papp V."/>
            <person name="Albert L."/>
            <person name="Andreopoulos W."/>
            <person name="Angelini C."/>
            <person name="Antonin V."/>
            <person name="Barry K.W."/>
            <person name="Bougher N.L."/>
            <person name="Buchanan P."/>
            <person name="Buyck B."/>
            <person name="Bense V."/>
            <person name="Catcheside P."/>
            <person name="Chovatia M."/>
            <person name="Cooper J."/>
            <person name="Damon W."/>
            <person name="Desjardin D."/>
            <person name="Finy P."/>
            <person name="Geml J."/>
            <person name="Haridas S."/>
            <person name="Hughes K."/>
            <person name="Justo A."/>
            <person name="Karasinski D."/>
            <person name="Kautmanova I."/>
            <person name="Kiss B."/>
            <person name="Kocsube S."/>
            <person name="Kotiranta H."/>
            <person name="LaButti K.M."/>
            <person name="Lechner B.E."/>
            <person name="Liimatainen K."/>
            <person name="Lipzen A."/>
            <person name="Lukacs Z."/>
            <person name="Mihaltcheva S."/>
            <person name="Morgado L.N."/>
            <person name="Niskanen T."/>
            <person name="Noordeloos M.E."/>
            <person name="Ohm R.A."/>
            <person name="Ortiz-Santana B."/>
            <person name="Ovrebo C."/>
            <person name="Racz N."/>
            <person name="Riley R."/>
            <person name="Savchenko A."/>
            <person name="Shiryaev A."/>
            <person name="Soop K."/>
            <person name="Spirin V."/>
            <person name="Szebenyi C."/>
            <person name="Tomsovsky M."/>
            <person name="Tulloss R.E."/>
            <person name="Uehling J."/>
            <person name="Grigoriev I.V."/>
            <person name="Vagvolgyi C."/>
            <person name="Papp T."/>
            <person name="Martin F.M."/>
            <person name="Miettinen O."/>
            <person name="Hibbett D.S."/>
            <person name="Nagy L.G."/>
        </authorList>
    </citation>
    <scope>NUCLEOTIDE SEQUENCE [LARGE SCALE GENOMIC DNA]</scope>
    <source>
        <strain evidence="1 2">NL-1719</strain>
    </source>
</reference>
<dbReference type="Proteomes" id="UP000308600">
    <property type="component" value="Unassembled WGS sequence"/>
</dbReference>
<protein>
    <submittedName>
        <fullName evidence="1">Uncharacterized protein</fullName>
    </submittedName>
</protein>